<dbReference type="Gene3D" id="1.25.40.20">
    <property type="entry name" value="Ankyrin repeat-containing domain"/>
    <property type="match status" value="4"/>
</dbReference>
<dbReference type="SUPFAM" id="SSF47986">
    <property type="entry name" value="DEATH domain"/>
    <property type="match status" value="1"/>
</dbReference>
<dbReference type="Gene3D" id="2.60.40.2660">
    <property type="match status" value="1"/>
</dbReference>
<feature type="repeat" description="ANK" evidence="9">
    <location>
        <begin position="602"/>
        <end position="634"/>
    </location>
</feature>
<comment type="subcellular location">
    <subcellularLocation>
        <location evidence="1">Cytoplasm</location>
        <location evidence="1">Cytoskeleton</location>
    </subcellularLocation>
    <subcellularLocation>
        <location evidence="2">Membrane</location>
    </subcellularLocation>
</comment>
<evidence type="ECO:0000256" key="1">
    <source>
        <dbReference type="ARBA" id="ARBA00004245"/>
    </source>
</evidence>
<keyword evidence="6 9" id="KW-0040">ANK repeat</keyword>
<evidence type="ECO:0000313" key="12">
    <source>
        <dbReference type="EMBL" id="APB88092.1"/>
    </source>
</evidence>
<feature type="repeat" description="ANK" evidence="9">
    <location>
        <begin position="371"/>
        <end position="403"/>
    </location>
</feature>
<dbReference type="Pfam" id="PF13637">
    <property type="entry name" value="Ank_4"/>
    <property type="match status" value="2"/>
</dbReference>
<feature type="repeat" description="ANK" evidence="9">
    <location>
        <begin position="569"/>
        <end position="601"/>
    </location>
</feature>
<feature type="repeat" description="ANK" evidence="9">
    <location>
        <begin position="701"/>
        <end position="733"/>
    </location>
</feature>
<keyword evidence="7" id="KW-0472">Membrane</keyword>
<dbReference type="InterPro" id="IPR051165">
    <property type="entry name" value="Multifunctional_ANK_Repeat"/>
</dbReference>
<feature type="repeat" description="ANK" evidence="9">
    <location>
        <begin position="79"/>
        <end position="111"/>
    </location>
</feature>
<dbReference type="Pfam" id="PF00023">
    <property type="entry name" value="Ank"/>
    <property type="match status" value="2"/>
</dbReference>
<dbReference type="GO" id="GO:0007165">
    <property type="term" value="P:signal transduction"/>
    <property type="evidence" value="ECO:0007669"/>
    <property type="project" value="InterPro"/>
</dbReference>
<dbReference type="Gene3D" id="2.60.220.30">
    <property type="match status" value="2"/>
</dbReference>
<sequence>MNGKDKTGATLNQVDVAFLRAARAGNLEKVKSFLTEEGDIHTCNANGLNALHLSSKEGHVEVVQELLRRGAGVNFTTKKGNTALHIASLAGQKAAVDVLLESGASVNSKAQNGFTPLYMAAQEGHVDVVRTLLNKGANQQCTTEDGFTPIDVAVQQGHEKVVAALLHHDSRKGYRSLHTAARKDFAKAAKLLLQKDHKPDIEAPNGFTPLHIAAKYGNQNVAGVLIQHGATIDYKTKNYVIAPLHVAAKYGNLNIVTLLVEKGSKVDIPNKDGLTPLHCAARDGHDKVVEYLVNKKASITARTKHGLTPLHMSCQGNHLSTSGLLIDSKAPVNAVATNGLTPLHIAAHYGHVDIAELLLNRGADTDARARNGFTPLHVACKKNREQVIQLLLKYGANVHSANEGGQTPMHVATYYGNVTLVLILLQHGGSPDITNVRGETALHIACRRRQITIVRLLLRNGASVDAKTQDRETPLHIAVRTKNVEMVNLLLDHGASTDAIDKNKCTPLHIAARDGNEQLVEILLEHGASVTELSKKGFTPLHEAARNGHVRIVEILLKYYDNPDPEGKHGLTPLHVATHYNNDKVATFLLENNANPNAMAKNGFTPLHIGAKKNRIDIVLILLRRGMDPDVTTQTGISPLHLAAKEGHLELCEHLVENGALPGVTTNNGLTPLHLTARENRIDVAKLLLKHNAPINAQTVSGFTPLHIACVYGHFELARLLIEAGAEIEGKTRNGYTALHLAAQYGHRLIIDLLLEHGANPNAMTNEGYTALYISRRVNLNTTITETLSKVTVVTQTITLRRKQGEEGEEGEEDAESDIVFSAEPEELEEEEVLDALELVEEDPSIAEESYDRFMTMEDMVDDDQRSSSLAHRDSGIFSSSRYSGAFFEGTPTGSRASDLNRSRLSDFNMSESITTSEMIMTESELPSSLADMADDNVPKYEPLVTGDFLVSFLVDAKGGKMESSQTGLKITLPPRSCQMPTRIICKQLRMNKPSLLPPLWEGEALACRILDVNPSGIKFLQPVYLELPHYSALRDGERELVVLRTQDGGWNWQEVCVEDMKAVDGYSSDMNIHHGYFPSKRYARIETQDFPEKFSIISRLKKETFTVGLRGEVLKSSVLPQVQVKVPDGAVSSGTKITLQVQPADESFNDFEDWVAVSPVLTLEPQDITFSKPVTITIPTPVYSPGGENVDIQPSLRLLSCEPRDNRKSMSHAPTYQWHDITDTTPLSVVNECATFTTSHPARYWLVETRNPDNVTSDARLLYRKLTAVPYLVKIVVFAKVKPDGTEARLRIFCVTDDNMKKTLEQQTGFVEVARSRDVEVCEGRPVHVRCLGNVTPVNREPLQMTFSPFRENRLSVVVRVTDPAQPPTCRLAFLKEPRKDRQGNVRTICNLSIDLSEENLKKEDASARLPDDLLTLIGKGVGYDWIALGQQLGFADSELQEISDRHSASTDECAADVLKTWRDKEESEANMASLEKALREMGREDIADNFKQLAYSSYSKDPVVVVETHRVTTNTISTESAAPGQRRISEFLDTVGETDAMFGDEPGSLSPRVEHKSVSDGDEVFSEIRTVKMKSSPEPITEESVIIVEKHRVVDEDGNVIEESRKIIEDGKEVTEDREKLLQDFFSNDQGVLDFLTNDANKALENGDEETEI</sequence>
<feature type="repeat" description="ANK" evidence="9">
    <location>
        <begin position="503"/>
        <end position="535"/>
    </location>
</feature>
<evidence type="ECO:0000256" key="6">
    <source>
        <dbReference type="ARBA" id="ARBA00023043"/>
    </source>
</evidence>
<feature type="repeat" description="ANK" evidence="9">
    <location>
        <begin position="437"/>
        <end position="469"/>
    </location>
</feature>
<dbReference type="EMBL" id="KU495922">
    <property type="protein sequence ID" value="APB88092.1"/>
    <property type="molecule type" value="mRNA"/>
</dbReference>
<dbReference type="Gene3D" id="1.10.533.10">
    <property type="entry name" value="Death Domain, Fas"/>
    <property type="match status" value="1"/>
</dbReference>
<dbReference type="InterPro" id="IPR036770">
    <property type="entry name" value="Ankyrin_rpt-contain_sf"/>
</dbReference>
<dbReference type="SUPFAM" id="SSF48403">
    <property type="entry name" value="Ankyrin repeat"/>
    <property type="match status" value="3"/>
</dbReference>
<feature type="repeat" description="ANK" evidence="9">
    <location>
        <begin position="536"/>
        <end position="568"/>
    </location>
</feature>
<dbReference type="InterPro" id="IPR011029">
    <property type="entry name" value="DEATH-like_dom_sf"/>
</dbReference>
<dbReference type="PANTHER" id="PTHR24123">
    <property type="entry name" value="ANKYRIN REPEAT-CONTAINING"/>
    <property type="match status" value="1"/>
</dbReference>
<feature type="repeat" description="ANK" evidence="9">
    <location>
        <begin position="272"/>
        <end position="304"/>
    </location>
</feature>
<dbReference type="InterPro" id="IPR040745">
    <property type="entry name" value="Ankyrin_UPA"/>
</dbReference>
<dbReference type="GO" id="GO:0005856">
    <property type="term" value="C:cytoskeleton"/>
    <property type="evidence" value="ECO:0007669"/>
    <property type="project" value="UniProtKB-SubCell"/>
</dbReference>
<feature type="repeat" description="ANK" evidence="9">
    <location>
        <begin position="46"/>
        <end position="78"/>
    </location>
</feature>
<dbReference type="PANTHER" id="PTHR24123:SF49">
    <property type="entry name" value="ANKYRIN-2-LIKE ISOFORM X1"/>
    <property type="match status" value="1"/>
</dbReference>
<protein>
    <submittedName>
        <fullName evidence="12">Ankyrin</fullName>
    </submittedName>
</protein>
<dbReference type="InterPro" id="IPR000488">
    <property type="entry name" value="Death_dom"/>
</dbReference>
<evidence type="ECO:0000256" key="7">
    <source>
        <dbReference type="ARBA" id="ARBA00023136"/>
    </source>
</evidence>
<feature type="repeat" description="ANK" evidence="9">
    <location>
        <begin position="145"/>
        <end position="177"/>
    </location>
</feature>
<dbReference type="PROSITE" id="PS50088">
    <property type="entry name" value="ANK_REPEAT"/>
    <property type="match status" value="21"/>
</dbReference>
<reference evidence="12" key="1">
    <citation type="submission" date="2016-01" db="EMBL/GenBank/DDBJ databases">
        <authorList>
            <person name="Oliw E.H."/>
        </authorList>
    </citation>
    <scope>NUCLEOTIDE SEQUENCE</scope>
</reference>
<evidence type="ECO:0000256" key="5">
    <source>
        <dbReference type="ARBA" id="ARBA00022737"/>
    </source>
</evidence>
<reference evidence="12" key="2">
    <citation type="journal article" date="2017" name="PLoS Genet.">
        <title>Long Ankyrins have a common evolutionary origin and a conserved role in the formation of axonal diffusion barriers.</title>
        <authorList>
            <person name="Jegla T.J."/>
            <person name="Pisupati A.V."/>
        </authorList>
    </citation>
    <scope>NUCLEOTIDE SEQUENCE</scope>
</reference>
<keyword evidence="5" id="KW-0677">Repeat</keyword>
<feature type="repeat" description="ANK" evidence="9">
    <location>
        <begin position="239"/>
        <end position="271"/>
    </location>
</feature>
<evidence type="ECO:0000256" key="4">
    <source>
        <dbReference type="ARBA" id="ARBA00022553"/>
    </source>
</evidence>
<dbReference type="PROSITE" id="PS51145">
    <property type="entry name" value="ZU5"/>
    <property type="match status" value="2"/>
</dbReference>
<evidence type="ECO:0000256" key="8">
    <source>
        <dbReference type="ARBA" id="ARBA00023212"/>
    </source>
</evidence>
<dbReference type="InterPro" id="IPR000906">
    <property type="entry name" value="ZU5_dom"/>
</dbReference>
<feature type="domain" description="ZU5" evidence="11">
    <location>
        <begin position="949"/>
        <end position="1084"/>
    </location>
</feature>
<feature type="repeat" description="ANK" evidence="9">
    <location>
        <begin position="635"/>
        <end position="667"/>
    </location>
</feature>
<feature type="repeat" description="ANK" evidence="9">
    <location>
        <begin position="205"/>
        <end position="237"/>
    </location>
</feature>
<keyword evidence="3" id="KW-0963">Cytoplasm</keyword>
<dbReference type="Pfam" id="PF17809">
    <property type="entry name" value="UPA_2"/>
    <property type="match status" value="1"/>
</dbReference>
<feature type="repeat" description="ANK" evidence="9">
    <location>
        <begin position="404"/>
        <end position="436"/>
    </location>
</feature>
<dbReference type="PRINTS" id="PR01415">
    <property type="entry name" value="ANKYRIN"/>
</dbReference>
<dbReference type="InterPro" id="IPR002110">
    <property type="entry name" value="Ankyrin_rpt"/>
</dbReference>
<name>A0A1J0CND4_ORBFA</name>
<accession>A0A1J0CND4</accession>
<dbReference type="PROSITE" id="PS50017">
    <property type="entry name" value="DEATH_DOMAIN"/>
    <property type="match status" value="1"/>
</dbReference>
<dbReference type="Pfam" id="PF12796">
    <property type="entry name" value="Ank_2"/>
    <property type="match status" value="7"/>
</dbReference>
<organism evidence="12">
    <name type="scientific">Orbicella faveolata</name>
    <name type="common">Mountainous star coral</name>
    <name type="synonym">Montastraea faveolata</name>
    <dbReference type="NCBI Taxonomy" id="48498"/>
    <lineage>
        <taxon>Eukaryota</taxon>
        <taxon>Metazoa</taxon>
        <taxon>Cnidaria</taxon>
        <taxon>Anthozoa</taxon>
        <taxon>Hexacorallia</taxon>
        <taxon>Scleractinia</taxon>
        <taxon>Faviina</taxon>
        <taxon>Merulinidae</taxon>
        <taxon>Orbicella</taxon>
    </lineage>
</organism>
<evidence type="ECO:0000256" key="9">
    <source>
        <dbReference type="PROSITE-ProRule" id="PRU00023"/>
    </source>
</evidence>
<dbReference type="SMART" id="SM00248">
    <property type="entry name" value="ANK"/>
    <property type="match status" value="23"/>
</dbReference>
<feature type="domain" description="ZU5" evidence="11">
    <location>
        <begin position="1102"/>
        <end position="1251"/>
    </location>
</feature>
<dbReference type="SMART" id="SM00218">
    <property type="entry name" value="ZU5"/>
    <property type="match status" value="1"/>
</dbReference>
<feature type="repeat" description="ANK" evidence="9">
    <location>
        <begin position="470"/>
        <end position="502"/>
    </location>
</feature>
<dbReference type="PROSITE" id="PS50297">
    <property type="entry name" value="ANK_REP_REGION"/>
    <property type="match status" value="20"/>
</dbReference>
<dbReference type="SMART" id="SM00005">
    <property type="entry name" value="DEATH"/>
    <property type="match status" value="1"/>
</dbReference>
<evidence type="ECO:0000259" key="11">
    <source>
        <dbReference type="PROSITE" id="PS51145"/>
    </source>
</evidence>
<evidence type="ECO:0000259" key="10">
    <source>
        <dbReference type="PROSITE" id="PS50017"/>
    </source>
</evidence>
<evidence type="ECO:0000256" key="3">
    <source>
        <dbReference type="ARBA" id="ARBA00022490"/>
    </source>
</evidence>
<feature type="repeat" description="ANK" evidence="9">
    <location>
        <begin position="305"/>
        <end position="337"/>
    </location>
</feature>
<dbReference type="Pfam" id="PF00531">
    <property type="entry name" value="Death"/>
    <property type="match status" value="1"/>
</dbReference>
<dbReference type="Pfam" id="PF00791">
    <property type="entry name" value="ZU5"/>
    <property type="match status" value="2"/>
</dbReference>
<dbReference type="GO" id="GO:0016020">
    <property type="term" value="C:membrane"/>
    <property type="evidence" value="ECO:0007669"/>
    <property type="project" value="UniProtKB-SubCell"/>
</dbReference>
<keyword evidence="8" id="KW-0206">Cytoskeleton</keyword>
<feature type="repeat" description="ANK" evidence="9">
    <location>
        <begin position="668"/>
        <end position="700"/>
    </location>
</feature>
<dbReference type="CDD" id="cd01670">
    <property type="entry name" value="Death"/>
    <property type="match status" value="1"/>
</dbReference>
<dbReference type="FunFam" id="1.25.40.20:FF:000003">
    <property type="entry name" value="Ankyrin, isoform B"/>
    <property type="match status" value="1"/>
</dbReference>
<feature type="domain" description="Death" evidence="10">
    <location>
        <begin position="1412"/>
        <end position="1496"/>
    </location>
</feature>
<feature type="repeat" description="ANK" evidence="9">
    <location>
        <begin position="734"/>
        <end position="766"/>
    </location>
</feature>
<evidence type="ECO:0000256" key="2">
    <source>
        <dbReference type="ARBA" id="ARBA00004370"/>
    </source>
</evidence>
<keyword evidence="4" id="KW-0597">Phosphoprotein</keyword>
<feature type="repeat" description="ANK" evidence="9">
    <location>
        <begin position="338"/>
        <end position="370"/>
    </location>
</feature>
<feature type="repeat" description="ANK" evidence="9">
    <location>
        <begin position="112"/>
        <end position="144"/>
    </location>
</feature>
<proteinExistence type="evidence at transcript level"/>
<dbReference type="OrthoDB" id="20872at2759"/>